<dbReference type="AlphaFoldDB" id="A0A2S9ZZ29"/>
<feature type="region of interest" description="Disordered" evidence="15">
    <location>
        <begin position="128"/>
        <end position="240"/>
    </location>
</feature>
<comment type="subcellular location">
    <subcellularLocation>
        <location evidence="2">Chromosome</location>
    </subcellularLocation>
    <subcellularLocation>
        <location evidence="1">Nucleus</location>
    </subcellularLocation>
</comment>
<dbReference type="PROSITE" id="PS51568">
    <property type="entry name" value="SAM_MT43_SET2_1"/>
    <property type="match status" value="1"/>
</dbReference>
<keyword evidence="5" id="KW-0158">Chromosome</keyword>
<dbReference type="SMART" id="SM00317">
    <property type="entry name" value="SET"/>
    <property type="match status" value="1"/>
</dbReference>
<feature type="compositionally biased region" description="Pro residues" evidence="15">
    <location>
        <begin position="1"/>
        <end position="15"/>
    </location>
</feature>
<evidence type="ECO:0000259" key="16">
    <source>
        <dbReference type="PROSITE" id="PS50280"/>
    </source>
</evidence>
<evidence type="ECO:0000256" key="15">
    <source>
        <dbReference type="SAM" id="MobiDB-lite"/>
    </source>
</evidence>
<dbReference type="Pfam" id="PF17907">
    <property type="entry name" value="AWS"/>
    <property type="match status" value="1"/>
</dbReference>
<feature type="region of interest" description="Disordered" evidence="15">
    <location>
        <begin position="1"/>
        <end position="100"/>
    </location>
</feature>
<dbReference type="EMBL" id="LCTV02000013">
    <property type="protein sequence ID" value="PRQ71028.1"/>
    <property type="molecule type" value="Genomic_DNA"/>
</dbReference>
<name>A0A2S9ZZ29_RHOTO</name>
<dbReference type="InterPro" id="IPR025788">
    <property type="entry name" value="Set2_fungi"/>
</dbReference>
<dbReference type="EC" id="2.1.1.359" evidence="3"/>
<dbReference type="PROSITE" id="PS51215">
    <property type="entry name" value="AWS"/>
    <property type="match status" value="1"/>
</dbReference>
<evidence type="ECO:0000256" key="8">
    <source>
        <dbReference type="ARBA" id="ARBA00022679"/>
    </source>
</evidence>
<dbReference type="PROSITE" id="PS50280">
    <property type="entry name" value="SET"/>
    <property type="match status" value="1"/>
</dbReference>
<feature type="domain" description="Post-SET" evidence="17">
    <location>
        <begin position="483"/>
        <end position="499"/>
    </location>
</feature>
<dbReference type="Pfam" id="PF00856">
    <property type="entry name" value="SET"/>
    <property type="match status" value="1"/>
</dbReference>
<evidence type="ECO:0000256" key="7">
    <source>
        <dbReference type="ARBA" id="ARBA00022603"/>
    </source>
</evidence>
<dbReference type="OrthoDB" id="422362at2759"/>
<keyword evidence="8 19" id="KW-0808">Transferase</keyword>
<evidence type="ECO:0000256" key="1">
    <source>
        <dbReference type="ARBA" id="ARBA00004123"/>
    </source>
</evidence>
<dbReference type="PROSITE" id="PS50868">
    <property type="entry name" value="POST_SET"/>
    <property type="match status" value="1"/>
</dbReference>
<evidence type="ECO:0000256" key="5">
    <source>
        <dbReference type="ARBA" id="ARBA00022454"/>
    </source>
</evidence>
<accession>A0A2S9ZZ29</accession>
<feature type="compositionally biased region" description="Basic residues" evidence="15">
    <location>
        <begin position="229"/>
        <end position="239"/>
    </location>
</feature>
<dbReference type="Pfam" id="PF08236">
    <property type="entry name" value="SRI"/>
    <property type="match status" value="1"/>
</dbReference>
<dbReference type="Gene3D" id="2.170.270.10">
    <property type="entry name" value="SET domain"/>
    <property type="match status" value="1"/>
</dbReference>
<feature type="compositionally biased region" description="Low complexity" evidence="15">
    <location>
        <begin position="922"/>
        <end position="932"/>
    </location>
</feature>
<evidence type="ECO:0000313" key="19">
    <source>
        <dbReference type="EMBL" id="PRQ71028.1"/>
    </source>
</evidence>
<dbReference type="InterPro" id="IPR050777">
    <property type="entry name" value="SET2_Histone-Lys_MeTrsfase"/>
</dbReference>
<dbReference type="GO" id="GO:0006355">
    <property type="term" value="P:regulation of DNA-templated transcription"/>
    <property type="evidence" value="ECO:0007669"/>
    <property type="project" value="InterPro"/>
</dbReference>
<evidence type="ECO:0000256" key="11">
    <source>
        <dbReference type="ARBA" id="ARBA00023163"/>
    </source>
</evidence>
<dbReference type="Proteomes" id="UP000239560">
    <property type="component" value="Unassembled WGS sequence"/>
</dbReference>
<evidence type="ECO:0000259" key="18">
    <source>
        <dbReference type="PROSITE" id="PS51215"/>
    </source>
</evidence>
<dbReference type="InterPro" id="IPR003616">
    <property type="entry name" value="Post-SET_dom"/>
</dbReference>
<dbReference type="GO" id="GO:0005694">
    <property type="term" value="C:chromosome"/>
    <property type="evidence" value="ECO:0007669"/>
    <property type="project" value="UniProtKB-SubCell"/>
</dbReference>
<dbReference type="GO" id="GO:0140955">
    <property type="term" value="F:histone H3K36 trimethyltransferase activity"/>
    <property type="evidence" value="ECO:0007669"/>
    <property type="project" value="UniProtKB-EC"/>
</dbReference>
<keyword evidence="10" id="KW-0805">Transcription regulation</keyword>
<dbReference type="SMART" id="SM00508">
    <property type="entry name" value="PostSET"/>
    <property type="match status" value="1"/>
</dbReference>
<gene>
    <name evidence="19" type="ORF">AAT19DRAFT_10568</name>
</gene>
<dbReference type="InterPro" id="IPR044437">
    <property type="entry name" value="SETD2/Set2_SET"/>
</dbReference>
<evidence type="ECO:0000256" key="2">
    <source>
        <dbReference type="ARBA" id="ARBA00004286"/>
    </source>
</evidence>
<feature type="region of interest" description="Disordered" evidence="15">
    <location>
        <begin position="916"/>
        <end position="985"/>
    </location>
</feature>
<dbReference type="InterPro" id="IPR046341">
    <property type="entry name" value="SET_dom_sf"/>
</dbReference>
<evidence type="ECO:0000256" key="10">
    <source>
        <dbReference type="ARBA" id="ARBA00023015"/>
    </source>
</evidence>
<feature type="compositionally biased region" description="Low complexity" evidence="15">
    <location>
        <begin position="89"/>
        <end position="100"/>
    </location>
</feature>
<feature type="compositionally biased region" description="Polar residues" evidence="15">
    <location>
        <begin position="39"/>
        <end position="61"/>
    </location>
</feature>
<evidence type="ECO:0000256" key="6">
    <source>
        <dbReference type="ARBA" id="ARBA00022491"/>
    </source>
</evidence>
<feature type="compositionally biased region" description="Polar residues" evidence="15">
    <location>
        <begin position="960"/>
        <end position="976"/>
    </location>
</feature>
<dbReference type="InterPro" id="IPR013257">
    <property type="entry name" value="SRI"/>
</dbReference>
<evidence type="ECO:0000256" key="13">
    <source>
        <dbReference type="ARBA" id="ARBA00030091"/>
    </source>
</evidence>
<dbReference type="Gene3D" id="1.10.1740.100">
    <property type="entry name" value="Set2, Rpb1 interacting domain"/>
    <property type="match status" value="1"/>
</dbReference>
<dbReference type="PANTHER" id="PTHR22884">
    <property type="entry name" value="SET DOMAIN PROTEINS"/>
    <property type="match status" value="1"/>
</dbReference>
<feature type="region of interest" description="Disordered" evidence="15">
    <location>
        <begin position="879"/>
        <end position="903"/>
    </location>
</feature>
<feature type="domain" description="SET" evidence="16">
    <location>
        <begin position="359"/>
        <end position="476"/>
    </location>
</feature>
<dbReference type="GO" id="GO:0005634">
    <property type="term" value="C:nucleus"/>
    <property type="evidence" value="ECO:0007669"/>
    <property type="project" value="UniProtKB-SubCell"/>
</dbReference>
<keyword evidence="12" id="KW-0539">Nucleus</keyword>
<feature type="compositionally biased region" description="Low complexity" evidence="15">
    <location>
        <begin position="128"/>
        <end position="156"/>
    </location>
</feature>
<evidence type="ECO:0000256" key="4">
    <source>
        <dbReference type="ARBA" id="ARBA00018028"/>
    </source>
</evidence>
<dbReference type="InterPro" id="IPR006560">
    <property type="entry name" value="AWS_dom"/>
</dbReference>
<evidence type="ECO:0000259" key="17">
    <source>
        <dbReference type="PROSITE" id="PS50868"/>
    </source>
</evidence>
<proteinExistence type="predicted"/>
<dbReference type="SUPFAM" id="SSF82199">
    <property type="entry name" value="SET domain"/>
    <property type="match status" value="1"/>
</dbReference>
<evidence type="ECO:0000256" key="14">
    <source>
        <dbReference type="ARBA" id="ARBA00047545"/>
    </source>
</evidence>
<evidence type="ECO:0000256" key="9">
    <source>
        <dbReference type="ARBA" id="ARBA00022691"/>
    </source>
</evidence>
<evidence type="ECO:0000256" key="3">
    <source>
        <dbReference type="ARBA" id="ARBA00012178"/>
    </source>
</evidence>
<keyword evidence="7 19" id="KW-0489">Methyltransferase</keyword>
<protein>
    <recommendedName>
        <fullName evidence="4">Histone-lysine N-methyltransferase, H3 lysine-36 specific</fullName>
        <ecNumber evidence="3">2.1.1.359</ecNumber>
    </recommendedName>
    <alternativeName>
        <fullName evidence="13">SET domain-containing protein 2</fullName>
    </alternativeName>
</protein>
<feature type="domain" description="AWS" evidence="18">
    <location>
        <begin position="307"/>
        <end position="357"/>
    </location>
</feature>
<keyword evidence="11" id="KW-0804">Transcription</keyword>
<comment type="catalytic activity">
    <reaction evidence="14">
        <text>L-lysyl(36)-[histone H3] + 3 S-adenosyl-L-methionine = N(6),N(6),N(6)-trimethyl-L-lysyl(36)-[histone H3] + 3 S-adenosyl-L-homocysteine + 3 H(+)</text>
        <dbReference type="Rhea" id="RHEA:60324"/>
        <dbReference type="Rhea" id="RHEA-COMP:9785"/>
        <dbReference type="Rhea" id="RHEA-COMP:15536"/>
        <dbReference type="ChEBI" id="CHEBI:15378"/>
        <dbReference type="ChEBI" id="CHEBI:29969"/>
        <dbReference type="ChEBI" id="CHEBI:57856"/>
        <dbReference type="ChEBI" id="CHEBI:59789"/>
        <dbReference type="ChEBI" id="CHEBI:61961"/>
        <dbReference type="EC" id="2.1.1.359"/>
    </reaction>
</comment>
<dbReference type="CDD" id="cd19172">
    <property type="entry name" value="SET_SETD2"/>
    <property type="match status" value="1"/>
</dbReference>
<feature type="compositionally biased region" description="Basic and acidic residues" evidence="15">
    <location>
        <begin position="796"/>
        <end position="838"/>
    </location>
</feature>
<dbReference type="SMART" id="SM00570">
    <property type="entry name" value="AWS"/>
    <property type="match status" value="1"/>
</dbReference>
<reference evidence="19 20" key="1">
    <citation type="journal article" date="2018" name="Elife">
        <title>Functional genomics of lipid metabolism in the oleaginous yeast Rhodosporidium toruloides.</title>
        <authorList>
            <person name="Coradetti S.T."/>
            <person name="Pinel D."/>
            <person name="Geiselman G."/>
            <person name="Ito M."/>
            <person name="Mondo S."/>
            <person name="Reilly M.C."/>
            <person name="Cheng Y.F."/>
            <person name="Bauer S."/>
            <person name="Grigoriev I."/>
            <person name="Gladden J.M."/>
            <person name="Simmons B.A."/>
            <person name="Brem R."/>
            <person name="Arkin A.P."/>
            <person name="Skerker J.M."/>
        </authorList>
    </citation>
    <scope>NUCLEOTIDE SEQUENCE [LARGE SCALE GENOMIC DNA]</scope>
    <source>
        <strain evidence="19 20">NBRC 0880</strain>
    </source>
</reference>
<evidence type="ECO:0000256" key="12">
    <source>
        <dbReference type="ARBA" id="ARBA00023242"/>
    </source>
</evidence>
<sequence length="985" mass="108433">MVSPAPASPYYPTPQSPGARSATPGAVAKEGQQGEMDTPMQQGGETLSGQANARESGSANGQLHAEPVGSLPDADMQALNGVKSESVHALPTPTADAPAPSFASLSAIKAEPEPLADLTTFAASAPNAPLANLDRKPSLSSMLTASASASTRSPSPYKREGSTPSTNGDRKPSLPPPYPFASTSASVDEIDRKQAFSPVASGSGGSTPARSGSGSGDGDEEEEEVVKPGRGKGKGKKKKVEVEPQLIGHLPLAEEDAAKTYTELEGCTYYSKALGDVPYYDPDASRCDCSWNTSTRASSPTLAFELSSRGECAGEPDADEACGEHSNCVNRMMQIECLMGDCRCGRHCQNQRFQKRQYAPIEIVQTEKKGFGVRAGADISADTFVYEYVGEVIGPQPFQRKMKEYANEGIKHFYFMALDRDVFIDATKKGGKGRFLNHSCNPNCVVAKWTVGRKMRMGIFTKRDIKMHEELTFNYNVDRYGHVAQECYCGEPNCVGYIGGKTQTDLGGMDDLYIDALGITEEVEGLGLKGSKKKKGKKLDEDFTPTLHPVQLEEVPKVSAAIRQALQTRRILEKLLQRVAMTTDDEVQRNLMRLHGLNLMNNVLREYPSDIHVITLDLEILSRWKLQTRNKIESSKIEENVQKCLAVEDDKVMTLAGDLLAAWGDLQLGYRIPKAMTDASEDPDRKRSSTFDLEQIAKRARIEHEASKAEEERPRFVMPTANNNLNLARPPPYKGKLPDGWEPQWERQLDAYVFRNIHTGEMQREVPYQPARPQIVAPRYAAPLDANELIAQAERAAQEAKEAEERRVAEEKAAREAAAREREEQRKREKEEKVKQQKDKRVMGLFSNVVVATMSKYKAHFDSETFKKRAREVTEILIEKEKKRPSYESEAYDSLAPEKESKVNSFVKEWVKKLLERRKSSSARPPSSSSSSQTPKRLEPSGTPKPASTPMDVDMPFGLPQTNGHSNGNGAQSGTPPGTPPLPRS</sequence>
<dbReference type="InterPro" id="IPR038190">
    <property type="entry name" value="SRI_sf"/>
</dbReference>
<comment type="caution">
    <text evidence="19">The sequence shown here is derived from an EMBL/GenBank/DDBJ whole genome shotgun (WGS) entry which is preliminary data.</text>
</comment>
<dbReference type="GO" id="GO:0032259">
    <property type="term" value="P:methylation"/>
    <property type="evidence" value="ECO:0007669"/>
    <property type="project" value="UniProtKB-KW"/>
</dbReference>
<organism evidence="19 20">
    <name type="scientific">Rhodotorula toruloides</name>
    <name type="common">Yeast</name>
    <name type="synonym">Rhodosporidium toruloides</name>
    <dbReference type="NCBI Taxonomy" id="5286"/>
    <lineage>
        <taxon>Eukaryota</taxon>
        <taxon>Fungi</taxon>
        <taxon>Dikarya</taxon>
        <taxon>Basidiomycota</taxon>
        <taxon>Pucciniomycotina</taxon>
        <taxon>Microbotryomycetes</taxon>
        <taxon>Sporidiobolales</taxon>
        <taxon>Sporidiobolaceae</taxon>
        <taxon>Rhodotorula</taxon>
    </lineage>
</organism>
<keyword evidence="9" id="KW-0949">S-adenosyl-L-methionine</keyword>
<keyword evidence="6" id="KW-0678">Repressor</keyword>
<dbReference type="InterPro" id="IPR001214">
    <property type="entry name" value="SET_dom"/>
</dbReference>
<feature type="region of interest" description="Disordered" evidence="15">
    <location>
        <begin position="795"/>
        <end position="838"/>
    </location>
</feature>
<evidence type="ECO:0000313" key="20">
    <source>
        <dbReference type="Proteomes" id="UP000239560"/>
    </source>
</evidence>